<dbReference type="InterPro" id="IPR036249">
    <property type="entry name" value="Thioredoxin-like_sf"/>
</dbReference>
<dbReference type="SUPFAM" id="SSF52833">
    <property type="entry name" value="Thioredoxin-like"/>
    <property type="match status" value="1"/>
</dbReference>
<gene>
    <name evidence="2" type="ORF">PGB34_13775</name>
</gene>
<comment type="caution">
    <text evidence="2">The sequence shown here is derived from an EMBL/GenBank/DDBJ whole genome shotgun (WGS) entry which is preliminary data.</text>
</comment>
<dbReference type="Proteomes" id="UP001212602">
    <property type="component" value="Unassembled WGS sequence"/>
</dbReference>
<reference evidence="2" key="1">
    <citation type="submission" date="2023-01" db="EMBL/GenBank/DDBJ databases">
        <title>Xenophilus mangrovi sp. nov., isolated from soil of Mangrove nature reserve.</title>
        <authorList>
            <person name="Xu S."/>
            <person name="Liu Z."/>
            <person name="Xu Y."/>
        </authorList>
    </citation>
    <scope>NUCLEOTIDE SEQUENCE</scope>
    <source>
        <strain evidence="2">YW8</strain>
    </source>
</reference>
<dbReference type="CDD" id="cd03024">
    <property type="entry name" value="DsbA_FrnE"/>
    <property type="match status" value="1"/>
</dbReference>
<evidence type="ECO:0000313" key="3">
    <source>
        <dbReference type="Proteomes" id="UP001212602"/>
    </source>
</evidence>
<dbReference type="EMBL" id="JAQIPB010000006">
    <property type="protein sequence ID" value="MDA7417434.1"/>
    <property type="molecule type" value="Genomic_DNA"/>
</dbReference>
<dbReference type="Pfam" id="PF01323">
    <property type="entry name" value="DSBA"/>
    <property type="match status" value="1"/>
</dbReference>
<protein>
    <submittedName>
        <fullName evidence="2">DsbA family oxidoreductase</fullName>
    </submittedName>
</protein>
<feature type="domain" description="DSBA-like thioredoxin" evidence="1">
    <location>
        <begin position="13"/>
        <end position="216"/>
    </location>
</feature>
<evidence type="ECO:0000259" key="1">
    <source>
        <dbReference type="Pfam" id="PF01323"/>
    </source>
</evidence>
<evidence type="ECO:0000313" key="2">
    <source>
        <dbReference type="EMBL" id="MDA7417434.1"/>
    </source>
</evidence>
<organism evidence="2 3">
    <name type="scientific">Xenophilus arseniciresistens</name>
    <dbReference type="NCBI Taxonomy" id="1283306"/>
    <lineage>
        <taxon>Bacteria</taxon>
        <taxon>Pseudomonadati</taxon>
        <taxon>Pseudomonadota</taxon>
        <taxon>Betaproteobacteria</taxon>
        <taxon>Burkholderiales</taxon>
        <taxon>Comamonadaceae</taxon>
        <taxon>Xenophilus</taxon>
    </lineage>
</organism>
<dbReference type="AlphaFoldDB" id="A0AAE3ND59"/>
<dbReference type="Gene3D" id="3.40.30.10">
    <property type="entry name" value="Glutaredoxin"/>
    <property type="match status" value="1"/>
</dbReference>
<dbReference type="PANTHER" id="PTHR13887:SF41">
    <property type="entry name" value="THIOREDOXIN SUPERFAMILY PROTEIN"/>
    <property type="match status" value="1"/>
</dbReference>
<sequence length="230" mass="25270">MSTPANDSTALRIDFVSDVSCPWCAVGLASLQQAMARVAPQIEVELHFQPFELNPQMGPEGEDSIEHLQRKYGISEEQVRANGEALRQRGEAVGFPFNLDVRKRVWNTFDAHRLLHWAGTVGGAQQLALKQALLRAYFIEGLSPSDHAVLLQKVQEAGLDEARAQQILASDEFAEDVRQDEAMFTQAGIHSVPAVIINRQHLISGGQPPEVFERALRQIAGAQPPAVMSA</sequence>
<dbReference type="PANTHER" id="PTHR13887">
    <property type="entry name" value="GLUTATHIONE S-TRANSFERASE KAPPA"/>
    <property type="match status" value="1"/>
</dbReference>
<keyword evidence="3" id="KW-1185">Reference proteome</keyword>
<dbReference type="GO" id="GO:0016491">
    <property type="term" value="F:oxidoreductase activity"/>
    <property type="evidence" value="ECO:0007669"/>
    <property type="project" value="InterPro"/>
</dbReference>
<dbReference type="InterPro" id="IPR001853">
    <property type="entry name" value="DSBA-like_thioredoxin_dom"/>
</dbReference>
<dbReference type="RefSeq" id="WP_271428661.1">
    <property type="nucleotide sequence ID" value="NZ_JAQIPB010000006.1"/>
</dbReference>
<proteinExistence type="predicted"/>
<accession>A0AAE3ND59</accession>
<name>A0AAE3ND59_9BURK</name>